<name>A0A176RV72_9GAMM</name>
<dbReference type="InterPro" id="IPR019734">
    <property type="entry name" value="TPR_rpt"/>
</dbReference>
<feature type="repeat" description="TPR" evidence="1">
    <location>
        <begin position="279"/>
        <end position="312"/>
    </location>
</feature>
<dbReference type="Gene3D" id="1.25.40.10">
    <property type="entry name" value="Tetratricopeptide repeat domain"/>
    <property type="match status" value="1"/>
</dbReference>
<evidence type="ECO:0000313" key="4">
    <source>
        <dbReference type="Proteomes" id="UP000076962"/>
    </source>
</evidence>
<comment type="caution">
    <text evidence="3">The sequence shown here is derived from an EMBL/GenBank/DDBJ whole genome shotgun (WGS) entry which is preliminary data.</text>
</comment>
<protein>
    <submittedName>
        <fullName evidence="3">Secreted protein</fullName>
    </submittedName>
</protein>
<gene>
    <name evidence="3" type="ORF">THIOM_004691</name>
</gene>
<dbReference type="PROSITE" id="PS50005">
    <property type="entry name" value="TPR"/>
    <property type="match status" value="1"/>
</dbReference>
<reference evidence="3 4" key="1">
    <citation type="submission" date="2016-05" db="EMBL/GenBank/DDBJ databases">
        <title>Single-cell genome of chain-forming Candidatus Thiomargarita nelsonii and comparison to other large sulfur-oxidizing bacteria.</title>
        <authorList>
            <person name="Winkel M."/>
            <person name="Salman V."/>
            <person name="Woyke T."/>
            <person name="Schulz-Vogt H."/>
            <person name="Richter M."/>
            <person name="Flood B."/>
            <person name="Bailey J."/>
            <person name="Amann R."/>
            <person name="Mussmann M."/>
        </authorList>
    </citation>
    <scope>NUCLEOTIDE SEQUENCE [LARGE SCALE GENOMIC DNA]</scope>
    <source>
        <strain evidence="3 4">THI036</strain>
    </source>
</reference>
<dbReference type="InterPro" id="IPR011990">
    <property type="entry name" value="TPR-like_helical_dom_sf"/>
</dbReference>
<keyword evidence="4" id="KW-1185">Reference proteome</keyword>
<dbReference type="SUPFAM" id="SSF51126">
    <property type="entry name" value="Pectin lyase-like"/>
    <property type="match status" value="1"/>
</dbReference>
<dbReference type="SUPFAM" id="SSF48452">
    <property type="entry name" value="TPR-like"/>
    <property type="match status" value="1"/>
</dbReference>
<dbReference type="EMBL" id="LUTY01002711">
    <property type="protein sequence ID" value="OAD19662.1"/>
    <property type="molecule type" value="Genomic_DNA"/>
</dbReference>
<keyword evidence="1" id="KW-0802">TPR repeat</keyword>
<sequence length="359" mass="37793">MKKTSNLQHKSNVSPLGTPLPLSLAITAALAVSNPLSAANVNVTQAIDNGDDSVNGSLSWAIRQANVAAGDDTITLTTDVTIQNVMTNLINSNVEIEGNSHTVSGNSQFRPFFVLSGTVILRDLTVSDGLAKGGDGGVIGSGGGAGLGGALFVYDGAVTVENVTFSNNRAVGGDSSGSDYCGGGMGDGCGLFSLKEGEVLAEKGDIEAATAKFKEAEMLLPDLNLKNLEKMAAKTVAQMRLKEGEELLGKDEIEAAVTLFKEALVLDAQLQSSVIDYTAELLMQEGEQLAREGDIEGAVARFKEARQLTPQLEELNIEELAALWINQEEVERKEWWETVEIILESIAAVGAIAALIVLL</sequence>
<organism evidence="3 4">
    <name type="scientific">Candidatus Thiomargarita nelsonii</name>
    <dbReference type="NCBI Taxonomy" id="1003181"/>
    <lineage>
        <taxon>Bacteria</taxon>
        <taxon>Pseudomonadati</taxon>
        <taxon>Pseudomonadota</taxon>
        <taxon>Gammaproteobacteria</taxon>
        <taxon>Thiotrichales</taxon>
        <taxon>Thiotrichaceae</taxon>
        <taxon>Thiomargarita</taxon>
    </lineage>
</organism>
<keyword evidence="2" id="KW-0732">Signal</keyword>
<proteinExistence type="predicted"/>
<evidence type="ECO:0000256" key="2">
    <source>
        <dbReference type="SAM" id="SignalP"/>
    </source>
</evidence>
<dbReference type="AlphaFoldDB" id="A0A176RV72"/>
<evidence type="ECO:0000256" key="1">
    <source>
        <dbReference type="PROSITE-ProRule" id="PRU00339"/>
    </source>
</evidence>
<dbReference type="InterPro" id="IPR011050">
    <property type="entry name" value="Pectin_lyase_fold/virulence"/>
</dbReference>
<accession>A0A176RV72</accession>
<feature type="signal peptide" evidence="2">
    <location>
        <begin position="1"/>
        <end position="38"/>
    </location>
</feature>
<feature type="chain" id="PRO_5008048931" evidence="2">
    <location>
        <begin position="39"/>
        <end position="359"/>
    </location>
</feature>
<dbReference type="Proteomes" id="UP000076962">
    <property type="component" value="Unassembled WGS sequence"/>
</dbReference>
<evidence type="ECO:0000313" key="3">
    <source>
        <dbReference type="EMBL" id="OAD19662.1"/>
    </source>
</evidence>